<dbReference type="SMART" id="SM00504">
    <property type="entry name" value="Ubox"/>
    <property type="match status" value="1"/>
</dbReference>
<comment type="caution">
    <text evidence="4">The sequence shown here is derived from an EMBL/GenBank/DDBJ whole genome shotgun (WGS) entry which is preliminary data.</text>
</comment>
<feature type="region of interest" description="Disordered" evidence="1">
    <location>
        <begin position="1027"/>
        <end position="1083"/>
    </location>
</feature>
<dbReference type="Pfam" id="PF04564">
    <property type="entry name" value="U-box"/>
    <property type="match status" value="1"/>
</dbReference>
<feature type="region of interest" description="Disordered" evidence="1">
    <location>
        <begin position="891"/>
        <end position="924"/>
    </location>
</feature>
<dbReference type="SUPFAM" id="SSF52540">
    <property type="entry name" value="P-loop containing nucleoside triphosphate hydrolases"/>
    <property type="match status" value="1"/>
</dbReference>
<keyword evidence="2" id="KW-1133">Transmembrane helix</keyword>
<evidence type="ECO:0000256" key="1">
    <source>
        <dbReference type="SAM" id="MobiDB-lite"/>
    </source>
</evidence>
<organism evidence="4 5">
    <name type="scientific">Durusdinium trenchii</name>
    <dbReference type="NCBI Taxonomy" id="1381693"/>
    <lineage>
        <taxon>Eukaryota</taxon>
        <taxon>Sar</taxon>
        <taxon>Alveolata</taxon>
        <taxon>Dinophyceae</taxon>
        <taxon>Suessiales</taxon>
        <taxon>Symbiodiniaceae</taxon>
        <taxon>Durusdinium</taxon>
    </lineage>
</organism>
<dbReference type="EMBL" id="CAXAMM010040496">
    <property type="protein sequence ID" value="CAK9093618.1"/>
    <property type="molecule type" value="Genomic_DNA"/>
</dbReference>
<dbReference type="InterPro" id="IPR013083">
    <property type="entry name" value="Znf_RING/FYVE/PHD"/>
</dbReference>
<feature type="compositionally biased region" description="Basic and acidic residues" evidence="1">
    <location>
        <begin position="1170"/>
        <end position="1192"/>
    </location>
</feature>
<dbReference type="Gene3D" id="3.30.40.10">
    <property type="entry name" value="Zinc/RING finger domain, C3HC4 (zinc finger)"/>
    <property type="match status" value="1"/>
</dbReference>
<protein>
    <submittedName>
        <fullName evidence="4">Probable bifunctional E2/E3 enzyme R795</fullName>
    </submittedName>
</protein>
<keyword evidence="2" id="KW-0472">Membrane</keyword>
<dbReference type="PANTHER" id="PTHR11566:SF21">
    <property type="entry name" value="DYNAMIN RELATED PROTEIN 1, ISOFORM A"/>
    <property type="match status" value="1"/>
</dbReference>
<feature type="compositionally biased region" description="Low complexity" evidence="1">
    <location>
        <begin position="1045"/>
        <end position="1060"/>
    </location>
</feature>
<feature type="compositionally biased region" description="Basic and acidic residues" evidence="1">
    <location>
        <begin position="1063"/>
        <end position="1072"/>
    </location>
</feature>
<accession>A0ABP0QZ87</accession>
<feature type="compositionally biased region" description="Basic and acidic residues" evidence="1">
    <location>
        <begin position="905"/>
        <end position="924"/>
    </location>
</feature>
<sequence length="1192" mass="132807">MAAKLCPAALSSTLITGTQMASGFLLDVFVFHKVPKALTLLGASLMFFAVITMALTRLPRRARVADPPQQVPPAEAEATVDTPKSLASFAASEYAEREATDWLCPIRGLIMKDPVTAEDGFNYEREAIQEWFQRSTKSPQSQSEIGTELKPNKALQEVIQQFTDFAETMSKAGSSLSLTWPSHGMMPETERKVTLSLEDVSVVNSQPTQMCQALSRFFKEVDPVEDLLHNMLNGLKPPKIVVVGDDSLRDQSENAGKSTILEMLAMIPVFPRRRSCSTLLAIHLRLRRHPGMSRATLRVLPADGQETGEAGEVVCMDMPQENGWLMVQEQMTRLRKELTKESGIVSEKIIVVEVRRSDVPCLDLVDLPGLTTSPPEKAAQINRIYEQQLEDDRRNGNHNMYLAIVPAAGDFVPTNHNAWKFIEEKGLQDRTFGVFSKCDQNSDADFLRAVTLDEPAEQDGSSPESLGAARLSNGWVVTMQKPPHEGYFKHHNYERLNWQLKQEEEWFSSPKVPDQQRHFPRLLAGQCAGIAQLVARLENGYCLNLKQNWKELAMAKTFEKEAIVEFDIKMLGVVEDLDRRQQLAEEEVQRRLGPNSDVTKGMYNRFVQDVLHKRVPDQVRQILADFAVGQKCSGHAFKKVLQKKKDQLTALLNDVLQRQKSMGDEVGHILSFESKVCKDGPCDFNISTASLRLYPSKGCKSKWNIQERLQEGPIIQLCHYKNYLQAIMQKYKEMVGTAEASLRNSGEKLIERFFDVDSLSPYLEVKSSFLCSSDGERDFTDRQVIISCKWQDFLHSFLRCCYEHLPDPVMLQDLSQGIAVGDETNEARARFDCLQKEYGLVKTAKEHLIRALEIEDADLTRMKYKFEVDQHAKSELQEAPSLCCEVSSGSDGSWEAITTPSATPEARDEAGVQQKDDADQEEHSSLVGAEVRISGLQSAVDLNGLEGKLLFFDKGRWQVSLHEKDSLYQASEVIKLIKPENLLLRGADGMWESITSKASQVSTSLAAPQQRISTENQLFEWDQLNEEHDAAESAEVQQESGADLNGSASPPLLGGSPSEELSNEIRQKKEQLKAQGLSGKKCDQDPEVKEMVEKLQQLKSAKATAAPAAAAPALAATIASVFPFGTLAPETPPVPAAVANGADLDAEIAALGNEIRQKKEELKAQGLSGKKCDQDPEVKSMVEKLQELRSRK</sequence>
<dbReference type="InterPro" id="IPR022812">
    <property type="entry name" value="Dynamin"/>
</dbReference>
<feature type="transmembrane region" description="Helical" evidence="2">
    <location>
        <begin position="37"/>
        <end position="55"/>
    </location>
</feature>
<feature type="compositionally biased region" description="Polar residues" evidence="1">
    <location>
        <begin position="891"/>
        <end position="902"/>
    </location>
</feature>
<dbReference type="InterPro" id="IPR003613">
    <property type="entry name" value="Ubox_domain"/>
</dbReference>
<evidence type="ECO:0000313" key="5">
    <source>
        <dbReference type="Proteomes" id="UP001642464"/>
    </source>
</evidence>
<keyword evidence="5" id="KW-1185">Reference proteome</keyword>
<dbReference type="Proteomes" id="UP001642464">
    <property type="component" value="Unassembled WGS sequence"/>
</dbReference>
<dbReference type="CDD" id="cd16655">
    <property type="entry name" value="RING-Ubox_WDSUB1-like"/>
    <property type="match status" value="1"/>
</dbReference>
<dbReference type="Gene3D" id="3.40.50.300">
    <property type="entry name" value="P-loop containing nucleotide triphosphate hydrolases"/>
    <property type="match status" value="1"/>
</dbReference>
<name>A0ABP0QZ87_9DINO</name>
<dbReference type="InterPro" id="IPR027417">
    <property type="entry name" value="P-loop_NTPase"/>
</dbReference>
<evidence type="ECO:0000259" key="3">
    <source>
        <dbReference type="SMART" id="SM00504"/>
    </source>
</evidence>
<dbReference type="InterPro" id="IPR045063">
    <property type="entry name" value="Dynamin_N"/>
</dbReference>
<evidence type="ECO:0000313" key="4">
    <source>
        <dbReference type="EMBL" id="CAK9093618.1"/>
    </source>
</evidence>
<reference evidence="4 5" key="1">
    <citation type="submission" date="2024-02" db="EMBL/GenBank/DDBJ databases">
        <authorList>
            <person name="Chen Y."/>
            <person name="Shah S."/>
            <person name="Dougan E. K."/>
            <person name="Thang M."/>
            <person name="Chan C."/>
        </authorList>
    </citation>
    <scope>NUCLEOTIDE SEQUENCE [LARGE SCALE GENOMIC DNA]</scope>
</reference>
<feature type="domain" description="U-box" evidence="3">
    <location>
        <begin position="101"/>
        <end position="162"/>
    </location>
</feature>
<feature type="region of interest" description="Disordered" evidence="1">
    <location>
        <begin position="1162"/>
        <end position="1192"/>
    </location>
</feature>
<keyword evidence="2" id="KW-0812">Transmembrane</keyword>
<proteinExistence type="predicted"/>
<dbReference type="Pfam" id="PF00350">
    <property type="entry name" value="Dynamin_N"/>
    <property type="match status" value="1"/>
</dbReference>
<evidence type="ECO:0000256" key="2">
    <source>
        <dbReference type="SAM" id="Phobius"/>
    </source>
</evidence>
<dbReference type="PANTHER" id="PTHR11566">
    <property type="entry name" value="DYNAMIN"/>
    <property type="match status" value="1"/>
</dbReference>
<gene>
    <name evidence="4" type="ORF">SCF082_LOCUS44038</name>
</gene>
<dbReference type="SUPFAM" id="SSF57850">
    <property type="entry name" value="RING/U-box"/>
    <property type="match status" value="1"/>
</dbReference>